<evidence type="ECO:0000313" key="8">
    <source>
        <dbReference type="EMBL" id="SGZ48093.1"/>
    </source>
</evidence>
<organism evidence="8 9">
    <name type="scientific">Sungouiella intermedia</name>
    <dbReference type="NCBI Taxonomy" id="45354"/>
    <lineage>
        <taxon>Eukaryota</taxon>
        <taxon>Fungi</taxon>
        <taxon>Dikarya</taxon>
        <taxon>Ascomycota</taxon>
        <taxon>Saccharomycotina</taxon>
        <taxon>Pichiomycetes</taxon>
        <taxon>Metschnikowiaceae</taxon>
        <taxon>Sungouiella</taxon>
    </lineage>
</organism>
<keyword evidence="3 4" id="KW-0862">Zinc</keyword>
<dbReference type="STRING" id="45354.A0A1L0BA20"/>
<dbReference type="SMART" id="SM00356">
    <property type="entry name" value="ZnF_C3H1"/>
    <property type="match status" value="5"/>
</dbReference>
<evidence type="ECO:0000256" key="3">
    <source>
        <dbReference type="ARBA" id="ARBA00022833"/>
    </source>
</evidence>
<feature type="zinc finger region" description="C3H1-type" evidence="4">
    <location>
        <begin position="299"/>
        <end position="325"/>
    </location>
</feature>
<dbReference type="GO" id="GO:0005634">
    <property type="term" value="C:nucleus"/>
    <property type="evidence" value="ECO:0007669"/>
    <property type="project" value="TreeGrafter"/>
</dbReference>
<dbReference type="Proteomes" id="UP000182334">
    <property type="component" value="Chromosome I"/>
</dbReference>
<evidence type="ECO:0000256" key="1">
    <source>
        <dbReference type="ARBA" id="ARBA00022723"/>
    </source>
</evidence>
<dbReference type="PANTHER" id="PTHR46156">
    <property type="entry name" value="CCCH ZINGC FINGER"/>
    <property type="match status" value="1"/>
</dbReference>
<keyword evidence="5" id="KW-0175">Coiled coil</keyword>
<dbReference type="AlphaFoldDB" id="A0A1L0BA20"/>
<accession>A0A1L0BA20</accession>
<evidence type="ECO:0000259" key="7">
    <source>
        <dbReference type="PROSITE" id="PS50103"/>
    </source>
</evidence>
<evidence type="ECO:0000256" key="6">
    <source>
        <dbReference type="SAM" id="MobiDB-lite"/>
    </source>
</evidence>
<feature type="domain" description="C3H1-type" evidence="7">
    <location>
        <begin position="361"/>
        <end position="383"/>
    </location>
</feature>
<gene>
    <name evidence="8" type="ORF">SAMEA4029010_CIC11G00000001816</name>
</gene>
<feature type="domain" description="C3H1-type" evidence="7">
    <location>
        <begin position="332"/>
        <end position="360"/>
    </location>
</feature>
<evidence type="ECO:0000256" key="5">
    <source>
        <dbReference type="SAM" id="Coils"/>
    </source>
</evidence>
<dbReference type="Gene3D" id="3.30.1370.210">
    <property type="match status" value="1"/>
</dbReference>
<feature type="zinc finger region" description="C3H1-type" evidence="4">
    <location>
        <begin position="332"/>
        <end position="360"/>
    </location>
</feature>
<keyword evidence="1 4" id="KW-0479">Metal-binding</keyword>
<feature type="coiled-coil region" evidence="5">
    <location>
        <begin position="148"/>
        <end position="185"/>
    </location>
</feature>
<dbReference type="PROSITE" id="PS50103">
    <property type="entry name" value="ZF_C3H1"/>
    <property type="match status" value="4"/>
</dbReference>
<protein>
    <submittedName>
        <fullName evidence="8">CIC11C00000001816</fullName>
    </submittedName>
</protein>
<evidence type="ECO:0000256" key="4">
    <source>
        <dbReference type="PROSITE-ProRule" id="PRU00723"/>
    </source>
</evidence>
<feature type="domain" description="C3H1-type" evidence="7">
    <location>
        <begin position="299"/>
        <end position="325"/>
    </location>
</feature>
<keyword evidence="2 4" id="KW-0863">Zinc-finger</keyword>
<dbReference type="InterPro" id="IPR000571">
    <property type="entry name" value="Znf_CCCH"/>
</dbReference>
<dbReference type="EMBL" id="LT635756">
    <property type="protein sequence ID" value="SGZ48093.1"/>
    <property type="molecule type" value="Genomic_DNA"/>
</dbReference>
<dbReference type="GO" id="GO:0008270">
    <property type="term" value="F:zinc ion binding"/>
    <property type="evidence" value="ECO:0007669"/>
    <property type="project" value="UniProtKB-KW"/>
</dbReference>
<dbReference type="SUPFAM" id="SSF90229">
    <property type="entry name" value="CCCH zinc finger"/>
    <property type="match status" value="2"/>
</dbReference>
<dbReference type="InterPro" id="IPR036855">
    <property type="entry name" value="Znf_CCCH_sf"/>
</dbReference>
<feature type="region of interest" description="Disordered" evidence="6">
    <location>
        <begin position="493"/>
        <end position="513"/>
    </location>
</feature>
<dbReference type="PANTHER" id="PTHR46156:SF1">
    <property type="entry name" value="ZINC FINGER CCCH DOMAIN-CONTAINING PROTEIN 3"/>
    <property type="match status" value="1"/>
</dbReference>
<dbReference type="Pfam" id="PF00642">
    <property type="entry name" value="zf-CCCH"/>
    <property type="match status" value="1"/>
</dbReference>
<reference evidence="8 9" key="1">
    <citation type="submission" date="2016-10" db="EMBL/GenBank/DDBJ databases">
        <authorList>
            <person name="de Groot N.N."/>
        </authorList>
    </citation>
    <scope>NUCLEOTIDE SEQUENCE [LARGE SCALE GENOMIC DNA]</scope>
    <source>
        <strain evidence="8 9">CBS 141442</strain>
    </source>
</reference>
<dbReference type="OrthoDB" id="410307at2759"/>
<feature type="domain" description="C3H1-type" evidence="7">
    <location>
        <begin position="246"/>
        <end position="274"/>
    </location>
</feature>
<feature type="zinc finger region" description="C3H1-type" evidence="4">
    <location>
        <begin position="361"/>
        <end position="383"/>
    </location>
</feature>
<evidence type="ECO:0000313" key="9">
    <source>
        <dbReference type="Proteomes" id="UP000182334"/>
    </source>
</evidence>
<name>A0A1L0BA20_9ASCO</name>
<feature type="zinc finger region" description="C3H1-type" evidence="4">
    <location>
        <begin position="246"/>
        <end position="274"/>
    </location>
</feature>
<feature type="coiled-coil region" evidence="5">
    <location>
        <begin position="3"/>
        <end position="30"/>
    </location>
</feature>
<keyword evidence="9" id="KW-1185">Reference proteome</keyword>
<dbReference type="Gene3D" id="4.10.1000.10">
    <property type="entry name" value="Zinc finger, CCCH-type"/>
    <property type="match status" value="1"/>
</dbReference>
<proteinExistence type="predicted"/>
<evidence type="ECO:0000256" key="2">
    <source>
        <dbReference type="ARBA" id="ARBA00022771"/>
    </source>
</evidence>
<sequence length="513" mass="58606">MDLDNKQKDIVKLKNELREKLLRRKLAKNSEVRLGFGGRVILPSELGEQTIPDHALPKEDRSILSGITDATSDSRIQGITEISKEGTIGGLNVVKHSEHEIQDESPTQLTKISEGGYSEFKQEYSNNTPQPEFILDDQRKVLMTPKAYKAKLKRMRKAQEDTAALKEQKLLRLKAQQKAQRLSKNKTKYDNCDRVLINDVVYAVADNGITLAPLLDPDCEKSEYLVWNNWRYSRNRYGVLKRNVRTKSGPQCRYFSRTGICQKGIHCRYVHDMNRVMLCRQFVVGKCDHECIYSHERTEFNTPICRFHLEGKCLNSQCRYIHRIPRHAQDKTYSVWTCRPFAVGGWCLRGSMCPFLHLYNCPDFEEVGVCPRGKSCSLAHIITKRIQELMATPQDTSGVVVARDTDTKKLINSYTVEPSLLFVKPETSSFYIDQGEDEADDSQLVIHLGTSEGEEGDEDEEGERSRLVLAEKGEIGNEERLEMEDWKLEMVSGMSNEKEEDNDGGKVEVDGKI</sequence>
<feature type="compositionally biased region" description="Basic and acidic residues" evidence="6">
    <location>
        <begin position="503"/>
        <end position="513"/>
    </location>
</feature>